<evidence type="ECO:0000313" key="9">
    <source>
        <dbReference type="EMBL" id="MFL2029296.1"/>
    </source>
</evidence>
<comment type="pathway">
    <text evidence="7">Amino-acid degradation; L-threonine degradation via propanoate pathway; propanoate from L-threonine: step 1/4.</text>
</comment>
<dbReference type="EC" id="4.3.1.19" evidence="7"/>
<dbReference type="CDD" id="cd01562">
    <property type="entry name" value="Thr-dehyd"/>
    <property type="match status" value="1"/>
</dbReference>
<dbReference type="EMBL" id="JBGQPK010000021">
    <property type="protein sequence ID" value="MFL2029296.1"/>
    <property type="molecule type" value="Genomic_DNA"/>
</dbReference>
<evidence type="ECO:0000259" key="8">
    <source>
        <dbReference type="Pfam" id="PF00291"/>
    </source>
</evidence>
<feature type="domain" description="Tryptophan synthase beta chain-like PALP" evidence="8">
    <location>
        <begin position="38"/>
        <end position="328"/>
    </location>
</feature>
<evidence type="ECO:0000256" key="4">
    <source>
        <dbReference type="ARBA" id="ARBA00022898"/>
    </source>
</evidence>
<dbReference type="Gene3D" id="3.40.50.1100">
    <property type="match status" value="2"/>
</dbReference>
<dbReference type="Proteomes" id="UP001625389">
    <property type="component" value="Unassembled WGS sequence"/>
</dbReference>
<evidence type="ECO:0000256" key="3">
    <source>
        <dbReference type="ARBA" id="ARBA00010869"/>
    </source>
</evidence>
<evidence type="ECO:0000256" key="5">
    <source>
        <dbReference type="ARBA" id="ARBA00023239"/>
    </source>
</evidence>
<dbReference type="RefSeq" id="WP_407137324.1">
    <property type="nucleotide sequence ID" value="NZ_JBGQPK010000021.1"/>
</dbReference>
<comment type="caution">
    <text evidence="9">The sequence shown here is derived from an EMBL/GenBank/DDBJ whole genome shotgun (WGS) entry which is preliminary data.</text>
</comment>
<accession>A0ABW8UBQ4</accession>
<dbReference type="Pfam" id="PF00291">
    <property type="entry name" value="PALP"/>
    <property type="match status" value="1"/>
</dbReference>
<protein>
    <recommendedName>
        <fullName evidence="7">L-threonine dehydratase catabolic TdcB</fullName>
        <ecNumber evidence="7">4.3.1.19</ecNumber>
    </recommendedName>
    <alternativeName>
        <fullName evidence="7">Threonine deaminase</fullName>
    </alternativeName>
</protein>
<proteinExistence type="inferred from homology"/>
<keyword evidence="5 7" id="KW-0456">Lyase</keyword>
<dbReference type="InterPro" id="IPR050147">
    <property type="entry name" value="Ser/Thr_Dehydratase"/>
</dbReference>
<gene>
    <name evidence="9" type="primary">tdcB</name>
    <name evidence="9" type="ORF">ACEN34_06655</name>
</gene>
<reference evidence="9 10" key="1">
    <citation type="submission" date="2024-08" db="EMBL/GenBank/DDBJ databases">
        <authorList>
            <person name="Arias E."/>
        </authorList>
    </citation>
    <scope>NUCLEOTIDE SEQUENCE [LARGE SCALE GENOMIC DNA]</scope>
    <source>
        <strain evidence="9 10">FAM 25317</strain>
    </source>
</reference>
<dbReference type="InterPro" id="IPR005789">
    <property type="entry name" value="Thr_deHydtase_catblc"/>
</dbReference>
<dbReference type="NCBIfam" id="TIGR01127">
    <property type="entry name" value="ilvA_1Cterm"/>
    <property type="match status" value="1"/>
</dbReference>
<evidence type="ECO:0000256" key="7">
    <source>
        <dbReference type="RuleBase" id="RU363083"/>
    </source>
</evidence>
<comment type="catalytic activity">
    <reaction evidence="1 7">
        <text>L-threonine = 2-oxobutanoate + NH4(+)</text>
        <dbReference type="Rhea" id="RHEA:22108"/>
        <dbReference type="ChEBI" id="CHEBI:16763"/>
        <dbReference type="ChEBI" id="CHEBI:28938"/>
        <dbReference type="ChEBI" id="CHEBI:57926"/>
        <dbReference type="EC" id="4.3.1.19"/>
    </reaction>
</comment>
<dbReference type="PANTHER" id="PTHR48078:SF6">
    <property type="entry name" value="L-THREONINE DEHYDRATASE CATABOLIC TDCB"/>
    <property type="match status" value="1"/>
</dbReference>
<evidence type="ECO:0000256" key="2">
    <source>
        <dbReference type="ARBA" id="ARBA00001933"/>
    </source>
</evidence>
<dbReference type="PANTHER" id="PTHR48078">
    <property type="entry name" value="THREONINE DEHYDRATASE, MITOCHONDRIAL-RELATED"/>
    <property type="match status" value="1"/>
</dbReference>
<comment type="cofactor">
    <cofactor evidence="2 7">
        <name>pyridoxal 5'-phosphate</name>
        <dbReference type="ChEBI" id="CHEBI:597326"/>
    </cofactor>
</comment>
<dbReference type="NCBIfam" id="NF006389">
    <property type="entry name" value="PRK08638.1"/>
    <property type="match status" value="1"/>
</dbReference>
<keyword evidence="4 7" id="KW-0663">Pyridoxal phosphate</keyword>
<dbReference type="SUPFAM" id="SSF53686">
    <property type="entry name" value="Tryptophan synthase beta subunit-like PLP-dependent enzymes"/>
    <property type="match status" value="1"/>
</dbReference>
<evidence type="ECO:0000256" key="1">
    <source>
        <dbReference type="ARBA" id="ARBA00001274"/>
    </source>
</evidence>
<organism evidence="9 10">
    <name type="scientific">Loigolactobacillus zhaoyuanensis</name>
    <dbReference type="NCBI Taxonomy" id="2486017"/>
    <lineage>
        <taxon>Bacteria</taxon>
        <taxon>Bacillati</taxon>
        <taxon>Bacillota</taxon>
        <taxon>Bacilli</taxon>
        <taxon>Lactobacillales</taxon>
        <taxon>Lactobacillaceae</taxon>
        <taxon>Loigolactobacillus</taxon>
    </lineage>
</organism>
<evidence type="ECO:0000256" key="6">
    <source>
        <dbReference type="ARBA" id="ARBA00025527"/>
    </source>
</evidence>
<dbReference type="InterPro" id="IPR001926">
    <property type="entry name" value="TrpB-like_PALP"/>
</dbReference>
<name>A0ABW8UBQ4_9LACO</name>
<evidence type="ECO:0000313" key="10">
    <source>
        <dbReference type="Proteomes" id="UP001625389"/>
    </source>
</evidence>
<dbReference type="InterPro" id="IPR036052">
    <property type="entry name" value="TrpB-like_PALP_sf"/>
</dbReference>
<comment type="similarity">
    <text evidence="3 7">Belongs to the serine/threonine dehydratase family.</text>
</comment>
<keyword evidence="7" id="KW-0547">Nucleotide-binding</keyword>
<comment type="subunit">
    <text evidence="7">In the native structure, TdcB is in a dimeric form, whereas in the TdcB-AMP complex, it exists in a tetrameric form (dimer of dimers).</text>
</comment>
<sequence>MMVTGDRALLVKDKVTETFESPVSVRDIEEASHLIHQVGRTTPLIQSMFLSRKVTNGEVYLKLENMQLTGSFKFRGSFNKINQLSSAEKKRGIITASAGNHAQGVALTAKLLGIKAAVVMPKAAPLSKQAATKGYGAEVILHGDNFDEARKFMELKAVQDGLTIVDPYNDPAVIAGQGTIGLEILDELWNVDTVIVPVGGGGLIAGVAIALKSFNPSIHIVGVQSENVHGMAASVAAGQVTTQSTGSTLADGTAVATPGSLTFPIAQHLVDEFVLVSEEEIATAMKDLMQRTKIIAEGAGALPTAALEAHKIDKKWLEDKKVVALVSGGNVDLAKVAKNIDHFFCQDPTGHFVG</sequence>
<keyword evidence="10" id="KW-1185">Reference proteome</keyword>
<comment type="function">
    <text evidence="6 7">Catalyzes the anaerobic formation of alpha-ketobutyrate and ammonia from threonine in a two-step reaction. The first step involved a dehydration of threonine and a production of enamine intermediates (aminocrotonate), which tautomerizes to its imine form (iminobutyrate). Both intermediates are unstable and short-lived. The second step is the nonenzymatic hydrolysis of the enamine/imine intermediates to form 2-ketobutyrate and free ammonia. In the low water environment of the cell, the second step is accelerated by RidA.</text>
</comment>